<evidence type="ECO:0000313" key="1">
    <source>
        <dbReference type="EMBL" id="KAH0770806.1"/>
    </source>
</evidence>
<proteinExistence type="predicted"/>
<organism evidence="1 2">
    <name type="scientific">Solanum tuberosum</name>
    <name type="common">Potato</name>
    <dbReference type="NCBI Taxonomy" id="4113"/>
    <lineage>
        <taxon>Eukaryota</taxon>
        <taxon>Viridiplantae</taxon>
        <taxon>Streptophyta</taxon>
        <taxon>Embryophyta</taxon>
        <taxon>Tracheophyta</taxon>
        <taxon>Spermatophyta</taxon>
        <taxon>Magnoliopsida</taxon>
        <taxon>eudicotyledons</taxon>
        <taxon>Gunneridae</taxon>
        <taxon>Pentapetalae</taxon>
        <taxon>asterids</taxon>
        <taxon>lamiids</taxon>
        <taxon>Solanales</taxon>
        <taxon>Solanaceae</taxon>
        <taxon>Solanoideae</taxon>
        <taxon>Solaneae</taxon>
        <taxon>Solanum</taxon>
    </lineage>
</organism>
<accession>A0ABQ7VRW3</accession>
<evidence type="ECO:0000313" key="2">
    <source>
        <dbReference type="Proteomes" id="UP000826656"/>
    </source>
</evidence>
<protein>
    <submittedName>
        <fullName evidence="1">Uncharacterized protein</fullName>
    </submittedName>
</protein>
<dbReference type="Proteomes" id="UP000826656">
    <property type="component" value="Unassembled WGS sequence"/>
</dbReference>
<keyword evidence="2" id="KW-1185">Reference proteome</keyword>
<gene>
    <name evidence="1" type="ORF">KY290_014787</name>
</gene>
<comment type="caution">
    <text evidence="1">The sequence shown here is derived from an EMBL/GenBank/DDBJ whole genome shotgun (WGS) entry which is preliminary data.</text>
</comment>
<dbReference type="EMBL" id="JAIVGD010000011">
    <property type="protein sequence ID" value="KAH0770806.1"/>
    <property type="molecule type" value="Genomic_DNA"/>
</dbReference>
<sequence>MVVVKASKEVPKNDVVWALTHVVQPGDYITLLVVVPSYFQAKLILALERMGKIVSPSRRIYFSSH</sequence>
<name>A0ABQ7VRW3_SOLTU</name>
<reference evidence="1 2" key="1">
    <citation type="journal article" date="2021" name="bioRxiv">
        <title>Chromosome-scale and haplotype-resolved genome assembly of a tetraploid potato cultivar.</title>
        <authorList>
            <person name="Sun H."/>
            <person name="Jiao W.-B."/>
            <person name="Krause K."/>
            <person name="Campoy J.A."/>
            <person name="Goel M."/>
            <person name="Folz-Donahue K."/>
            <person name="Kukat C."/>
            <person name="Huettel B."/>
            <person name="Schneeberger K."/>
        </authorList>
    </citation>
    <scope>NUCLEOTIDE SEQUENCE [LARGE SCALE GENOMIC DNA]</scope>
    <source>
        <strain evidence="1">SolTubOtavaFocal</strain>
        <tissue evidence="1">Leaves</tissue>
    </source>
</reference>